<name>A0AAD4XA19_9MAGN</name>
<feature type="domain" description="CBM20" evidence="2">
    <location>
        <begin position="91"/>
        <end position="193"/>
    </location>
</feature>
<keyword evidence="4" id="KW-1185">Reference proteome</keyword>
<dbReference type="Pfam" id="PF00686">
    <property type="entry name" value="CBM_20"/>
    <property type="match status" value="1"/>
</dbReference>
<evidence type="ECO:0000313" key="3">
    <source>
        <dbReference type="EMBL" id="KAI3877753.1"/>
    </source>
</evidence>
<feature type="compositionally biased region" description="Basic and acidic residues" evidence="1">
    <location>
        <begin position="326"/>
        <end position="347"/>
    </location>
</feature>
<dbReference type="PROSITE" id="PS51166">
    <property type="entry name" value="CBM20"/>
    <property type="match status" value="1"/>
</dbReference>
<dbReference type="SUPFAM" id="SSF49452">
    <property type="entry name" value="Starch-binding domain-like"/>
    <property type="match status" value="1"/>
</dbReference>
<evidence type="ECO:0000259" key="2">
    <source>
        <dbReference type="PROSITE" id="PS51166"/>
    </source>
</evidence>
<dbReference type="PANTHER" id="PTHR15048:SF0">
    <property type="entry name" value="STARCH-BINDING DOMAIN-CONTAINING PROTEIN 1"/>
    <property type="match status" value="1"/>
</dbReference>
<dbReference type="CDD" id="cd05467">
    <property type="entry name" value="CBM20"/>
    <property type="match status" value="1"/>
</dbReference>
<dbReference type="InterPro" id="IPR013783">
    <property type="entry name" value="Ig-like_fold"/>
</dbReference>
<dbReference type="PANTHER" id="PTHR15048">
    <property type="entry name" value="STARCH-BINDING DOMAIN-CONTAINING PROTEIN 1"/>
    <property type="match status" value="1"/>
</dbReference>
<dbReference type="Gene3D" id="2.60.40.10">
    <property type="entry name" value="Immunoglobulins"/>
    <property type="match status" value="1"/>
</dbReference>
<evidence type="ECO:0000256" key="1">
    <source>
        <dbReference type="SAM" id="MobiDB-lite"/>
    </source>
</evidence>
<proteinExistence type="predicted"/>
<sequence length="396" mass="43772">MSCNSSSPHPLLLQSSKNRAFSYSSSRSAALLSTKKPQFVSFHHKLNYSNFDISHSSSLEFEAISSFSCKSSFYESSFSNAGKTEIPSQGKLQLKTVRVKFQLIKMCQFGQEILVVGDDPIFGDWDPSGAIPLKWSQGHFWTTELDLPISKTFHIKFILKDLSGEIIWQPGPSRFFLTLETNNKIVVTGDWNAVGIHMTTEKEPLPNSNTREPIAYPISNVVKMSHPEEGQNVAGDGVTSTGSFATEKNSASLRDEDTLLERKAAEPVPVPRSIALLIVIVKEGLPPVFNSSNNIKRAAAESKSNANGVEAAAKDNNKSEAITQNQKKEEPGKPDKEQVGVGDDKDCQSTNVDLSQWTDEELERLSRIHFGGSFSRDFLEDLGFDPNEFESTSDEE</sequence>
<dbReference type="EMBL" id="JAJJMB010012369">
    <property type="protein sequence ID" value="KAI3877753.1"/>
    <property type="molecule type" value="Genomic_DNA"/>
</dbReference>
<accession>A0AAD4XA19</accession>
<dbReference type="GO" id="GO:0016020">
    <property type="term" value="C:membrane"/>
    <property type="evidence" value="ECO:0007669"/>
    <property type="project" value="TreeGrafter"/>
</dbReference>
<dbReference type="InterPro" id="IPR002044">
    <property type="entry name" value="CBM20"/>
</dbReference>
<feature type="region of interest" description="Disordered" evidence="1">
    <location>
        <begin position="300"/>
        <end position="354"/>
    </location>
</feature>
<organism evidence="3 4">
    <name type="scientific">Papaver atlanticum</name>
    <dbReference type="NCBI Taxonomy" id="357466"/>
    <lineage>
        <taxon>Eukaryota</taxon>
        <taxon>Viridiplantae</taxon>
        <taxon>Streptophyta</taxon>
        <taxon>Embryophyta</taxon>
        <taxon>Tracheophyta</taxon>
        <taxon>Spermatophyta</taxon>
        <taxon>Magnoliopsida</taxon>
        <taxon>Ranunculales</taxon>
        <taxon>Papaveraceae</taxon>
        <taxon>Papaveroideae</taxon>
        <taxon>Papaver</taxon>
    </lineage>
</organism>
<dbReference type="AlphaFoldDB" id="A0AAD4XA19"/>
<dbReference type="Proteomes" id="UP001202328">
    <property type="component" value="Unassembled WGS sequence"/>
</dbReference>
<gene>
    <name evidence="3" type="ORF">MKW98_020234</name>
</gene>
<protein>
    <recommendedName>
        <fullName evidence="2">CBM20 domain-containing protein</fullName>
    </recommendedName>
</protein>
<comment type="caution">
    <text evidence="3">The sequence shown here is derived from an EMBL/GenBank/DDBJ whole genome shotgun (WGS) entry which is preliminary data.</text>
</comment>
<dbReference type="SMART" id="SM01065">
    <property type="entry name" value="CBM_2"/>
    <property type="match status" value="1"/>
</dbReference>
<evidence type="ECO:0000313" key="4">
    <source>
        <dbReference type="Proteomes" id="UP001202328"/>
    </source>
</evidence>
<reference evidence="3" key="1">
    <citation type="submission" date="2022-04" db="EMBL/GenBank/DDBJ databases">
        <title>A functionally conserved STORR gene fusion in Papaver species that diverged 16.8 million years ago.</title>
        <authorList>
            <person name="Catania T."/>
        </authorList>
    </citation>
    <scope>NUCLEOTIDE SEQUENCE</scope>
    <source>
        <strain evidence="3">S-188037</strain>
    </source>
</reference>
<dbReference type="GO" id="GO:2001070">
    <property type="term" value="F:starch binding"/>
    <property type="evidence" value="ECO:0007669"/>
    <property type="project" value="InterPro"/>
</dbReference>
<dbReference type="InterPro" id="IPR013784">
    <property type="entry name" value="Carb-bd-like_fold"/>
</dbReference>